<accession>A0A8T2FMX9</accession>
<reference evidence="10 11" key="1">
    <citation type="submission" date="2020-12" db="EMBL/GenBank/DDBJ databases">
        <title>Concerted genomic and epigenomic changes stabilize Arabidopsis allopolyploids.</title>
        <authorList>
            <person name="Chen Z."/>
        </authorList>
    </citation>
    <scope>NUCLEOTIDE SEQUENCE [LARGE SCALE GENOMIC DNA]</scope>
    <source>
        <strain evidence="10">Allo738</strain>
        <tissue evidence="10">Leaf</tissue>
    </source>
</reference>
<evidence type="ECO:0000256" key="2">
    <source>
        <dbReference type="ARBA" id="ARBA00006722"/>
    </source>
</evidence>
<evidence type="ECO:0000256" key="6">
    <source>
        <dbReference type="ARBA" id="ARBA00022729"/>
    </source>
</evidence>
<gene>
    <name evidence="10" type="ORF">ISN45_At02g019700</name>
</gene>
<dbReference type="GO" id="GO:0031640">
    <property type="term" value="P:killing of cells of another organism"/>
    <property type="evidence" value="ECO:0007669"/>
    <property type="project" value="UniProtKB-KW"/>
</dbReference>
<keyword evidence="7" id="KW-0611">Plant defense</keyword>
<evidence type="ECO:0000256" key="9">
    <source>
        <dbReference type="SAM" id="SignalP"/>
    </source>
</evidence>
<evidence type="ECO:0000256" key="7">
    <source>
        <dbReference type="ARBA" id="ARBA00022821"/>
    </source>
</evidence>
<evidence type="ECO:0000313" key="10">
    <source>
        <dbReference type="EMBL" id="KAG7637437.1"/>
    </source>
</evidence>
<evidence type="ECO:0000256" key="1">
    <source>
        <dbReference type="ARBA" id="ARBA00004613"/>
    </source>
</evidence>
<evidence type="ECO:0000256" key="8">
    <source>
        <dbReference type="ARBA" id="ARBA00023157"/>
    </source>
</evidence>
<dbReference type="GO" id="GO:0050832">
    <property type="term" value="P:defense response to fungus"/>
    <property type="evidence" value="ECO:0007669"/>
    <property type="project" value="UniProtKB-KW"/>
</dbReference>
<feature type="chain" id="PRO_5035884386" evidence="9">
    <location>
        <begin position="24"/>
        <end position="98"/>
    </location>
</feature>
<dbReference type="Proteomes" id="UP000694240">
    <property type="component" value="Chromosome 2"/>
</dbReference>
<dbReference type="AlphaFoldDB" id="A0A8T2FMX9"/>
<evidence type="ECO:0000256" key="4">
    <source>
        <dbReference type="ARBA" id="ARBA00022529"/>
    </source>
</evidence>
<dbReference type="PANTHER" id="PTHR34450">
    <property type="entry name" value="DEFENSIN-LIKE PROTEIN 245-RELATED"/>
    <property type="match status" value="1"/>
</dbReference>
<proteinExistence type="inferred from homology"/>
<sequence length="98" mass="10853">MRYTTSFIGLCFLIFLLTNLVNGGLIRECDYTMEGYGPCGPNGRNLCLDTFWKTPPSPGLSKNLEGCRCEDRGKRPPIFTGLSHTCRCCWSYGGGSDD</sequence>
<feature type="signal peptide" evidence="9">
    <location>
        <begin position="1"/>
        <end position="23"/>
    </location>
</feature>
<comment type="subcellular location">
    <subcellularLocation>
        <location evidence="1">Secreted</location>
    </subcellularLocation>
</comment>
<dbReference type="GO" id="GO:0007165">
    <property type="term" value="P:signal transduction"/>
    <property type="evidence" value="ECO:0007669"/>
    <property type="project" value="InterPro"/>
</dbReference>
<comment type="caution">
    <text evidence="10">The sequence shown here is derived from an EMBL/GenBank/DDBJ whole genome shotgun (WGS) entry which is preliminary data.</text>
</comment>
<dbReference type="InterPro" id="IPR010682">
    <property type="entry name" value="SCRL"/>
</dbReference>
<evidence type="ECO:0000256" key="3">
    <source>
        <dbReference type="ARBA" id="ARBA00022525"/>
    </source>
</evidence>
<keyword evidence="4" id="KW-0929">Antimicrobial</keyword>
<keyword evidence="8" id="KW-1015">Disulfide bond</keyword>
<dbReference type="EMBL" id="JAEFBK010000002">
    <property type="protein sequence ID" value="KAG7637437.1"/>
    <property type="molecule type" value="Genomic_DNA"/>
</dbReference>
<keyword evidence="6 9" id="KW-0732">Signal</keyword>
<dbReference type="GO" id="GO:0005576">
    <property type="term" value="C:extracellular region"/>
    <property type="evidence" value="ECO:0007669"/>
    <property type="project" value="UniProtKB-SubCell"/>
</dbReference>
<protein>
    <submittedName>
        <fullName evidence="10">Uncharacterized protein</fullName>
    </submittedName>
</protein>
<name>A0A8T2FMX9_9BRAS</name>
<keyword evidence="3" id="KW-0964">Secreted</keyword>
<evidence type="ECO:0000313" key="11">
    <source>
        <dbReference type="Proteomes" id="UP000694240"/>
    </source>
</evidence>
<evidence type="ECO:0000256" key="5">
    <source>
        <dbReference type="ARBA" id="ARBA00022577"/>
    </source>
</evidence>
<keyword evidence="5" id="KW-0295">Fungicide</keyword>
<organism evidence="10 11">
    <name type="scientific">Arabidopsis thaliana x Arabidopsis arenosa</name>
    <dbReference type="NCBI Taxonomy" id="1240361"/>
    <lineage>
        <taxon>Eukaryota</taxon>
        <taxon>Viridiplantae</taxon>
        <taxon>Streptophyta</taxon>
        <taxon>Embryophyta</taxon>
        <taxon>Tracheophyta</taxon>
        <taxon>Spermatophyta</taxon>
        <taxon>Magnoliopsida</taxon>
        <taxon>eudicotyledons</taxon>
        <taxon>Gunneridae</taxon>
        <taxon>Pentapetalae</taxon>
        <taxon>rosids</taxon>
        <taxon>malvids</taxon>
        <taxon>Brassicales</taxon>
        <taxon>Brassicaceae</taxon>
        <taxon>Camelineae</taxon>
        <taxon>Arabidopsis</taxon>
    </lineage>
</organism>
<dbReference type="PANTHER" id="PTHR34450:SF6">
    <property type="entry name" value="DEFENSIN-LIKE PROTEIN 241-RELATED"/>
    <property type="match status" value="1"/>
</dbReference>
<keyword evidence="11" id="KW-1185">Reference proteome</keyword>
<comment type="similarity">
    <text evidence="2">Belongs to the DEFL family.</text>
</comment>